<evidence type="ECO:0000256" key="6">
    <source>
        <dbReference type="ARBA" id="ARBA00023027"/>
    </source>
</evidence>
<dbReference type="Proteomes" id="UP000256388">
    <property type="component" value="Unassembled WGS sequence"/>
</dbReference>
<keyword evidence="3" id="KW-0479">Metal-binding</keyword>
<gene>
    <name evidence="10" type="ORF">DFR64_1956</name>
</gene>
<dbReference type="GO" id="GO:0008654">
    <property type="term" value="P:phospholipid biosynthetic process"/>
    <property type="evidence" value="ECO:0007669"/>
    <property type="project" value="UniProtKB-KW"/>
</dbReference>
<dbReference type="PANTHER" id="PTHR43616:SF5">
    <property type="entry name" value="GLYCEROL DEHYDROGENASE 1"/>
    <property type="match status" value="1"/>
</dbReference>
<proteinExistence type="predicted"/>
<organism evidence="10 11">
    <name type="scientific">Pelolinea submarina</name>
    <dbReference type="NCBI Taxonomy" id="913107"/>
    <lineage>
        <taxon>Bacteria</taxon>
        <taxon>Bacillati</taxon>
        <taxon>Chloroflexota</taxon>
        <taxon>Anaerolineae</taxon>
        <taxon>Anaerolineales</taxon>
        <taxon>Anaerolineaceae</taxon>
        <taxon>Pelolinea</taxon>
    </lineage>
</organism>
<dbReference type="AlphaFoldDB" id="A0A347ZNV0"/>
<evidence type="ECO:0000256" key="9">
    <source>
        <dbReference type="ARBA" id="ARBA00023264"/>
    </source>
</evidence>
<evidence type="ECO:0000256" key="8">
    <source>
        <dbReference type="ARBA" id="ARBA00023209"/>
    </source>
</evidence>
<dbReference type="PANTHER" id="PTHR43616">
    <property type="entry name" value="GLYCEROL DEHYDROGENASE"/>
    <property type="match status" value="1"/>
</dbReference>
<keyword evidence="8" id="KW-0594">Phospholipid biosynthesis</keyword>
<evidence type="ECO:0000313" key="10">
    <source>
        <dbReference type="EMBL" id="REG08584.1"/>
    </source>
</evidence>
<keyword evidence="2" id="KW-0444">Lipid biosynthesis</keyword>
<evidence type="ECO:0000256" key="7">
    <source>
        <dbReference type="ARBA" id="ARBA00023098"/>
    </source>
</evidence>
<keyword evidence="4" id="KW-0521">NADP</keyword>
<keyword evidence="11" id="KW-1185">Reference proteome</keyword>
<evidence type="ECO:0000256" key="4">
    <source>
        <dbReference type="ARBA" id="ARBA00022857"/>
    </source>
</evidence>
<evidence type="ECO:0000256" key="5">
    <source>
        <dbReference type="ARBA" id="ARBA00023002"/>
    </source>
</evidence>
<dbReference type="InterPro" id="IPR016205">
    <property type="entry name" value="Glycerol_DH"/>
</dbReference>
<dbReference type="Gene3D" id="1.20.1090.10">
    <property type="entry name" value="Dehydroquinate synthase-like - alpha domain"/>
    <property type="match status" value="1"/>
</dbReference>
<dbReference type="InterPro" id="IPR032837">
    <property type="entry name" value="G1PDH"/>
</dbReference>
<evidence type="ECO:0000256" key="2">
    <source>
        <dbReference type="ARBA" id="ARBA00022516"/>
    </source>
</evidence>
<name>A0A347ZNV0_9CHLR</name>
<evidence type="ECO:0000256" key="3">
    <source>
        <dbReference type="ARBA" id="ARBA00022723"/>
    </source>
</evidence>
<keyword evidence="5" id="KW-0560">Oxidoreductase</keyword>
<evidence type="ECO:0000256" key="1">
    <source>
        <dbReference type="ARBA" id="ARBA00022490"/>
    </source>
</evidence>
<keyword evidence="9" id="KW-1208">Phospholipid metabolism</keyword>
<dbReference type="GO" id="GO:0016614">
    <property type="term" value="F:oxidoreductase activity, acting on CH-OH group of donors"/>
    <property type="evidence" value="ECO:0007669"/>
    <property type="project" value="InterPro"/>
</dbReference>
<keyword evidence="1" id="KW-0963">Cytoplasm</keyword>
<accession>A0A347ZNV0</accession>
<dbReference type="RefSeq" id="WP_126440348.1">
    <property type="nucleotide sequence ID" value="NZ_AP018437.1"/>
</dbReference>
<comment type="caution">
    <text evidence="10">The sequence shown here is derived from an EMBL/GenBank/DDBJ whole genome shotgun (WGS) entry which is preliminary data.</text>
</comment>
<reference evidence="10 11" key="1">
    <citation type="submission" date="2018-08" db="EMBL/GenBank/DDBJ databases">
        <title>Genomic Encyclopedia of Type Strains, Phase IV (KMG-IV): sequencing the most valuable type-strain genomes for metagenomic binning, comparative biology and taxonomic classification.</title>
        <authorList>
            <person name="Goeker M."/>
        </authorList>
    </citation>
    <scope>NUCLEOTIDE SEQUENCE [LARGE SCALE GENOMIC DNA]</scope>
    <source>
        <strain evidence="10 11">DSM 23923</strain>
    </source>
</reference>
<keyword evidence="7" id="KW-0443">Lipid metabolism</keyword>
<dbReference type="Pfam" id="PF13685">
    <property type="entry name" value="Fe-ADH_2"/>
    <property type="match status" value="1"/>
</dbReference>
<dbReference type="Gene3D" id="3.40.50.1970">
    <property type="match status" value="1"/>
</dbReference>
<dbReference type="GO" id="GO:0046872">
    <property type="term" value="F:metal ion binding"/>
    <property type="evidence" value="ECO:0007669"/>
    <property type="project" value="UniProtKB-KW"/>
</dbReference>
<keyword evidence="6" id="KW-0520">NAD</keyword>
<protein>
    <submittedName>
        <fullName evidence="10">Glycerol-1-phosphate dehydrogenase [NAD(P)+]</fullName>
    </submittedName>
</protein>
<evidence type="ECO:0000313" key="11">
    <source>
        <dbReference type="Proteomes" id="UP000256388"/>
    </source>
</evidence>
<dbReference type="EMBL" id="QUMS01000002">
    <property type="protein sequence ID" value="REG08584.1"/>
    <property type="molecule type" value="Genomic_DNA"/>
</dbReference>
<sequence length="414" mass="46414">MNDHMPIYVGNQAIETFIQFCTETDHTHFYLIADENTYRVLGKRIFESLQEQGWDILCQILNPEHLHTDDFSITRVLATYDAQPRLFVAVGSGTITDITRFTSHRSRNPFVSFPTAASVDAYTSKNAPATIGGLKGSIYCHAPIAIFTDLPTICESPKFLTASGFGDSISKFTSSSDWKFTQIIWQAKFDEDIYRNALHAANQSANEVEGILKAAPESMAKLMDSQFESGFCMADFANSAPASGGEHHIAHLWEMMFHWDNREGLFHGNAVGVATIIEAEWFERLRALSKDDAAALLSKAVVPDFETQEQQIRKNVPLIADELIESHPIYMQLADPKVLDACKQRMLDQWDAIQTVAANVPTAQQVHDWLKLLGAPTTAAELGITPEQVETAKEFGLYLRERFSMNIIRKLFGW</sequence>
<dbReference type="OrthoDB" id="9763580at2"/>
<dbReference type="SUPFAM" id="SSF56796">
    <property type="entry name" value="Dehydroquinate synthase-like"/>
    <property type="match status" value="1"/>
</dbReference>